<dbReference type="EMBL" id="CAIIXF020000012">
    <property type="protein sequence ID" value="CAH1801772.1"/>
    <property type="molecule type" value="Genomic_DNA"/>
</dbReference>
<feature type="compositionally biased region" description="Low complexity" evidence="7">
    <location>
        <begin position="620"/>
        <end position="631"/>
    </location>
</feature>
<feature type="region of interest" description="Disordered" evidence="7">
    <location>
        <begin position="607"/>
        <end position="631"/>
    </location>
</feature>
<comment type="similarity">
    <text evidence="2 6">Belongs to the sodium:solute symporter (SSF) (TC 2.A.21) family.</text>
</comment>
<organism evidence="9 10">
    <name type="scientific">Owenia fusiformis</name>
    <name type="common">Polychaete worm</name>
    <dbReference type="NCBI Taxonomy" id="6347"/>
    <lineage>
        <taxon>Eukaryota</taxon>
        <taxon>Metazoa</taxon>
        <taxon>Spiralia</taxon>
        <taxon>Lophotrochozoa</taxon>
        <taxon>Annelida</taxon>
        <taxon>Polychaeta</taxon>
        <taxon>Sedentaria</taxon>
        <taxon>Canalipalpata</taxon>
        <taxon>Sabellida</taxon>
        <taxon>Oweniida</taxon>
        <taxon>Oweniidae</taxon>
        <taxon>Owenia</taxon>
    </lineage>
</organism>
<feature type="transmembrane region" description="Helical" evidence="8">
    <location>
        <begin position="172"/>
        <end position="197"/>
    </location>
</feature>
<dbReference type="Pfam" id="PF00474">
    <property type="entry name" value="SSF"/>
    <property type="match status" value="1"/>
</dbReference>
<feature type="transmembrane region" description="Helical" evidence="8">
    <location>
        <begin position="449"/>
        <end position="471"/>
    </location>
</feature>
<accession>A0A8J1TLM9</accession>
<dbReference type="Proteomes" id="UP000749559">
    <property type="component" value="Unassembled WGS sequence"/>
</dbReference>
<evidence type="ECO:0000256" key="5">
    <source>
        <dbReference type="ARBA" id="ARBA00023136"/>
    </source>
</evidence>
<evidence type="ECO:0000313" key="9">
    <source>
        <dbReference type="EMBL" id="CAH1801772.1"/>
    </source>
</evidence>
<feature type="transmembrane region" description="Helical" evidence="8">
    <location>
        <begin position="58"/>
        <end position="76"/>
    </location>
</feature>
<evidence type="ECO:0000256" key="1">
    <source>
        <dbReference type="ARBA" id="ARBA00004141"/>
    </source>
</evidence>
<dbReference type="AlphaFoldDB" id="A0A8J1TLM9"/>
<keyword evidence="4 8" id="KW-1133">Transmembrane helix</keyword>
<evidence type="ECO:0000256" key="8">
    <source>
        <dbReference type="SAM" id="Phobius"/>
    </source>
</evidence>
<dbReference type="OrthoDB" id="6132759at2759"/>
<feature type="transmembrane region" description="Helical" evidence="8">
    <location>
        <begin position="311"/>
        <end position="333"/>
    </location>
</feature>
<dbReference type="InterPro" id="IPR018212">
    <property type="entry name" value="Na/solute_symporter_CS"/>
</dbReference>
<evidence type="ECO:0000256" key="6">
    <source>
        <dbReference type="RuleBase" id="RU362091"/>
    </source>
</evidence>
<comment type="caution">
    <text evidence="9">The sequence shown here is derived from an EMBL/GenBank/DDBJ whole genome shotgun (WGS) entry which is preliminary data.</text>
</comment>
<comment type="subcellular location">
    <subcellularLocation>
        <location evidence="1">Membrane</location>
        <topology evidence="1">Multi-pass membrane protein</topology>
    </subcellularLocation>
</comment>
<dbReference type="GO" id="GO:0005412">
    <property type="term" value="F:D-glucose:sodium symporter activity"/>
    <property type="evidence" value="ECO:0007669"/>
    <property type="project" value="TreeGrafter"/>
</dbReference>
<name>A0A8J1TLM9_OWEFU</name>
<protein>
    <submittedName>
        <fullName evidence="9">Uncharacterized protein</fullName>
    </submittedName>
</protein>
<dbReference type="GO" id="GO:0005886">
    <property type="term" value="C:plasma membrane"/>
    <property type="evidence" value="ECO:0007669"/>
    <property type="project" value="TreeGrafter"/>
</dbReference>
<dbReference type="Gene3D" id="1.20.1730.10">
    <property type="entry name" value="Sodium/glucose cotransporter"/>
    <property type="match status" value="1"/>
</dbReference>
<evidence type="ECO:0000256" key="3">
    <source>
        <dbReference type="ARBA" id="ARBA00022692"/>
    </source>
</evidence>
<dbReference type="PROSITE" id="PS50283">
    <property type="entry name" value="NA_SOLUT_SYMP_3"/>
    <property type="match status" value="1"/>
</dbReference>
<evidence type="ECO:0000256" key="7">
    <source>
        <dbReference type="SAM" id="MobiDB-lite"/>
    </source>
</evidence>
<evidence type="ECO:0000256" key="2">
    <source>
        <dbReference type="ARBA" id="ARBA00006434"/>
    </source>
</evidence>
<dbReference type="PANTHER" id="PTHR11819:SF195">
    <property type="entry name" value="SODIUM_GLUCOSE COTRANSPORTER 4"/>
    <property type="match status" value="1"/>
</dbReference>
<feature type="transmembrane region" description="Helical" evidence="8">
    <location>
        <begin position="204"/>
        <end position="224"/>
    </location>
</feature>
<reference evidence="9" key="1">
    <citation type="submission" date="2022-03" db="EMBL/GenBank/DDBJ databases">
        <authorList>
            <person name="Martin C."/>
        </authorList>
    </citation>
    <scope>NUCLEOTIDE SEQUENCE</scope>
</reference>
<feature type="transmembrane region" description="Helical" evidence="8">
    <location>
        <begin position="380"/>
        <end position="401"/>
    </location>
</feature>
<feature type="transmembrane region" description="Helical" evidence="8">
    <location>
        <begin position="694"/>
        <end position="714"/>
    </location>
</feature>
<keyword evidence="5 8" id="KW-0472">Membrane</keyword>
<feature type="transmembrane region" description="Helical" evidence="8">
    <location>
        <begin position="132"/>
        <end position="160"/>
    </location>
</feature>
<feature type="transmembrane region" description="Helical" evidence="8">
    <location>
        <begin position="16"/>
        <end position="37"/>
    </location>
</feature>
<dbReference type="InterPro" id="IPR038377">
    <property type="entry name" value="Na/Glc_symporter_sf"/>
</dbReference>
<feature type="transmembrane region" description="Helical" evidence="8">
    <location>
        <begin position="523"/>
        <end position="544"/>
    </location>
</feature>
<feature type="transmembrane region" description="Helical" evidence="8">
    <location>
        <begin position="422"/>
        <end position="443"/>
    </location>
</feature>
<gene>
    <name evidence="9" type="ORF">OFUS_LOCUS25525</name>
</gene>
<evidence type="ECO:0000256" key="4">
    <source>
        <dbReference type="ARBA" id="ARBA00022989"/>
    </source>
</evidence>
<dbReference type="NCBIfam" id="TIGR00813">
    <property type="entry name" value="sss"/>
    <property type="match status" value="1"/>
</dbReference>
<dbReference type="CDD" id="cd10329">
    <property type="entry name" value="SLC5sbd_SGLT1-like"/>
    <property type="match status" value="1"/>
</dbReference>
<keyword evidence="10" id="KW-1185">Reference proteome</keyword>
<dbReference type="PROSITE" id="PS00457">
    <property type="entry name" value="NA_SOLUT_SYMP_2"/>
    <property type="match status" value="1"/>
</dbReference>
<proteinExistence type="inferred from homology"/>
<dbReference type="PANTHER" id="PTHR11819">
    <property type="entry name" value="SOLUTE CARRIER FAMILY 5"/>
    <property type="match status" value="1"/>
</dbReference>
<feature type="transmembrane region" description="Helical" evidence="8">
    <location>
        <begin position="273"/>
        <end position="291"/>
    </location>
</feature>
<sequence length="715" mass="78344">MAFEGLKCELQTDKQLHWGDIVVIAVYFVIVIIVGIASSFKNPGGIKGHFLAGKSMHWILVGASLFASNIGSGHFIGLAGTGAASGIGIAAFELNAVWILLLLGWVFVPVYIACGIYTLPEYIHKRFGGQRIRVYLSVLGLILNVFTKVAADLYAGAFFIRLALDLNEPWQMYITVIVLLVIAALFTISGGLTAVIWTDFAQTIIMIIGALVLMVQAFVCVGGYENIIRYYFKAEPNTTITARKLHLNYTYATCGTPPSNAMHLVRDASDSNLPWPGIFFGLTISATWYWCTDQVIVQRSLAAKNLSYVKLGCVLAGYLKFLPLFIMVFPGMIARILFADEIACDNPVSCKAVCGSSTGCTNAAYPLLVLRLMPRGARGMMLAVMLSSLMSSLTSVFNSSATMFTIDIWKRIRNQATEVEQVIVGRIFVVLMVGIAVAWIPIVENFGELFHYIQSVTSYLAPPICAIYVLAVFMKRINEKGAFWSLMIGFVVGLIRMIWQFSYGNPACGEYNGTPDIIAKVHYLHFGIILFAITAVACIVISLVTDAPDDDQLAGTTFWTRHDVDWGTFGQSQASSKELVSHGSSRTSLYFDNIGFSANPSGGSIITKSGSENGLDADSKSSVPSSQVASAQVSTNDVRPEVKLEEVEEDHSTFYKLLFKVCGGKPKADNLTDEERFHQEKQRCSLEETKKSRIITSINAILILAISIFVWGFYG</sequence>
<evidence type="ECO:0000313" key="10">
    <source>
        <dbReference type="Proteomes" id="UP000749559"/>
    </source>
</evidence>
<feature type="transmembrane region" description="Helical" evidence="8">
    <location>
        <begin position="96"/>
        <end position="120"/>
    </location>
</feature>
<keyword evidence="3 8" id="KW-0812">Transmembrane</keyword>
<feature type="transmembrane region" description="Helical" evidence="8">
    <location>
        <begin position="483"/>
        <end position="503"/>
    </location>
</feature>
<dbReference type="InterPro" id="IPR001734">
    <property type="entry name" value="Na/solute_symporter"/>
</dbReference>